<feature type="region of interest" description="Disordered" evidence="1">
    <location>
        <begin position="1"/>
        <end position="55"/>
    </location>
</feature>
<protein>
    <submittedName>
        <fullName evidence="2">Uncharacterized protein</fullName>
    </submittedName>
</protein>
<sequence length="121" mass="13319">MGHEDGEREDQPDPVEAVAAGIEHDGARGPPPARVSERHEEIVPGDRRPGRTVPEGRDACLETFRSVEPSPIRPLCRVDDCAGRLSQVVAQHPHRMSPEPRVARKVSSRRAWSTRAVPVPV</sequence>
<keyword evidence="3" id="KW-1185">Reference proteome</keyword>
<evidence type="ECO:0000256" key="1">
    <source>
        <dbReference type="SAM" id="MobiDB-lite"/>
    </source>
</evidence>
<gene>
    <name evidence="2" type="ORF">CBZ_13360</name>
</gene>
<organism evidence="2 3">
    <name type="scientific">Cellulomonas biazotea</name>
    <dbReference type="NCBI Taxonomy" id="1709"/>
    <lineage>
        <taxon>Bacteria</taxon>
        <taxon>Bacillati</taxon>
        <taxon>Actinomycetota</taxon>
        <taxon>Actinomycetes</taxon>
        <taxon>Micrococcales</taxon>
        <taxon>Cellulomonadaceae</taxon>
        <taxon>Cellulomonas</taxon>
    </lineage>
</organism>
<dbReference type="Proteomes" id="UP000289954">
    <property type="component" value="Unassembled WGS sequence"/>
</dbReference>
<accession>A0A402DQ63</accession>
<comment type="caution">
    <text evidence="2">The sequence shown here is derived from an EMBL/GenBank/DDBJ whole genome shotgun (WGS) entry which is preliminary data.</text>
</comment>
<evidence type="ECO:0000313" key="2">
    <source>
        <dbReference type="EMBL" id="GCE76280.1"/>
    </source>
</evidence>
<name>A0A402DQ63_9CELL</name>
<feature type="region of interest" description="Disordered" evidence="1">
    <location>
        <begin position="91"/>
        <end position="121"/>
    </location>
</feature>
<feature type="compositionally biased region" description="Basic and acidic residues" evidence="1">
    <location>
        <begin position="1"/>
        <end position="11"/>
    </location>
</feature>
<dbReference type="AlphaFoldDB" id="A0A402DQ63"/>
<dbReference type="EMBL" id="BIMR01000086">
    <property type="protein sequence ID" value="GCE76280.1"/>
    <property type="molecule type" value="Genomic_DNA"/>
</dbReference>
<proteinExistence type="predicted"/>
<evidence type="ECO:0000313" key="3">
    <source>
        <dbReference type="Proteomes" id="UP000289954"/>
    </source>
</evidence>
<reference evidence="2 3" key="1">
    <citation type="submission" date="2019-01" db="EMBL/GenBank/DDBJ databases">
        <title>Draft genome sequence of Cellulomonas takizawaensis strain TKZ-21.</title>
        <authorList>
            <person name="Yamamura H."/>
            <person name="Hayashi T."/>
            <person name="Hamada M."/>
            <person name="Serisawa Y."/>
            <person name="Matsuyama K."/>
            <person name="Nakagawa Y."/>
            <person name="Otoguro M."/>
            <person name="Yanagida F."/>
            <person name="Hayakawa M."/>
        </authorList>
    </citation>
    <scope>NUCLEOTIDE SEQUENCE [LARGE SCALE GENOMIC DNA]</scope>
    <source>
        <strain evidence="2 3">NBRC12680</strain>
    </source>
</reference>
<feature type="compositionally biased region" description="Basic and acidic residues" evidence="1">
    <location>
        <begin position="35"/>
        <end position="55"/>
    </location>
</feature>